<gene>
    <name evidence="6" type="primary">pal</name>
    <name evidence="10" type="ORF">L196_02585</name>
</gene>
<dbReference type="HAMAP" id="MF_02204">
    <property type="entry name" value="Pal"/>
    <property type="match status" value="1"/>
</dbReference>
<dbReference type="PROSITE" id="PS51257">
    <property type="entry name" value="PROKAR_LIPOPROTEIN"/>
    <property type="match status" value="1"/>
</dbReference>
<dbReference type="Gene3D" id="3.30.1330.60">
    <property type="entry name" value="OmpA-like domain"/>
    <property type="match status" value="1"/>
</dbReference>
<evidence type="ECO:0000313" key="10">
    <source>
        <dbReference type="EMBL" id="EPD14348.1"/>
    </source>
</evidence>
<evidence type="ECO:0000256" key="4">
    <source>
        <dbReference type="ARBA" id="ARBA00023237"/>
    </source>
</evidence>
<evidence type="ECO:0000313" key="11">
    <source>
        <dbReference type="Proteomes" id="UP000015462"/>
    </source>
</evidence>
<evidence type="ECO:0000259" key="9">
    <source>
        <dbReference type="PROSITE" id="PS51123"/>
    </source>
</evidence>
<keyword evidence="5 6" id="KW-0449">Lipoprotein</keyword>
<dbReference type="GO" id="GO:0051301">
    <property type="term" value="P:cell division"/>
    <property type="evidence" value="ECO:0007669"/>
    <property type="project" value="UniProtKB-UniRule"/>
</dbReference>
<dbReference type="InterPro" id="IPR039001">
    <property type="entry name" value="Pal"/>
</dbReference>
<protein>
    <recommendedName>
        <fullName evidence="6">Peptidoglycan-associated lipoprotein</fullName>
        <shortName evidence="6">PAL</shortName>
    </recommendedName>
</protein>
<evidence type="ECO:0000256" key="1">
    <source>
        <dbReference type="ARBA" id="ARBA00022729"/>
    </source>
</evidence>
<dbReference type="PRINTS" id="PR01021">
    <property type="entry name" value="OMPADOMAIN"/>
</dbReference>
<comment type="subunit">
    <text evidence="6">The Tol-Pal system is composed of five core proteins: the inner membrane proteins TolA, TolQ and TolR, the periplasmic protein TolB and the outer membrane protein Pal. They form a network linking the inner and outer membranes and the peptidoglycan layer.</text>
</comment>
<comment type="subcellular location">
    <subcellularLocation>
        <location evidence="6">Cell outer membrane</location>
        <topology evidence="6">Lipid-anchor</topology>
    </subcellularLocation>
</comment>
<keyword evidence="6" id="KW-0132">Cell division</keyword>
<keyword evidence="3 6" id="KW-0564">Palmitate</keyword>
<dbReference type="InterPro" id="IPR050330">
    <property type="entry name" value="Bact_OuterMem_StrucFunc"/>
</dbReference>
<dbReference type="EMBL" id="ASHL01000001">
    <property type="protein sequence ID" value="EPD14348.1"/>
    <property type="molecule type" value="Genomic_DNA"/>
</dbReference>
<feature type="chain" id="PRO_5044346481" description="Peptidoglycan-associated lipoprotein" evidence="8">
    <location>
        <begin position="19"/>
        <end position="177"/>
    </location>
</feature>
<keyword evidence="11" id="KW-1185">Reference proteome</keyword>
<proteinExistence type="inferred from homology"/>
<dbReference type="PROSITE" id="PS51123">
    <property type="entry name" value="OMPA_2"/>
    <property type="match status" value="1"/>
</dbReference>
<keyword evidence="4 6" id="KW-0998">Cell outer membrane</keyword>
<comment type="function">
    <text evidence="6">Part of the Tol-Pal system, which plays a role in outer membrane invagination during cell division and is important for maintaining outer membrane integrity.</text>
</comment>
<dbReference type="Proteomes" id="UP000015462">
    <property type="component" value="Unassembled WGS sequence"/>
</dbReference>
<name>A0AB33Z5I9_9GAMM</name>
<feature type="signal peptide" evidence="8">
    <location>
        <begin position="1"/>
        <end position="18"/>
    </location>
</feature>
<sequence length="177" mass="18358">MKMYKNVVMGLLLSTALAGCSMFGGDDVATGTSDGVNGVSTGGASTSGVSDGSSFSGHPLDNPASPLSTKVIYFAFDSSAVEPQYEAVLAAHGAYLAANAGVSVIVEGHADERGTREYNVALSEKRAKTVQNLLSLQGAGENQTEAVALGEEKPVAIGHDESAWRLNRRVELIYPAH</sequence>
<dbReference type="PANTHER" id="PTHR30329:SF21">
    <property type="entry name" value="LIPOPROTEIN YIAD-RELATED"/>
    <property type="match status" value="1"/>
</dbReference>
<feature type="region of interest" description="Disordered" evidence="7">
    <location>
        <begin position="39"/>
        <end position="61"/>
    </location>
</feature>
<dbReference type="InterPro" id="IPR036737">
    <property type="entry name" value="OmpA-like_sf"/>
</dbReference>
<evidence type="ECO:0000256" key="7">
    <source>
        <dbReference type="SAM" id="MobiDB-lite"/>
    </source>
</evidence>
<dbReference type="SUPFAM" id="SSF103088">
    <property type="entry name" value="OmpA-like"/>
    <property type="match status" value="1"/>
</dbReference>
<accession>A0AB33Z5I9</accession>
<comment type="similarity">
    <text evidence="6">Belongs to the Pal lipoprotein family.</text>
</comment>
<comment type="caution">
    <text evidence="10">The sequence shown here is derived from an EMBL/GenBank/DDBJ whole genome shotgun (WGS) entry which is preliminary data.</text>
</comment>
<dbReference type="Pfam" id="PF00691">
    <property type="entry name" value="OmpA"/>
    <property type="match status" value="1"/>
</dbReference>
<keyword evidence="1 6" id="KW-0732">Signal</keyword>
<keyword evidence="6" id="KW-0131">Cell cycle</keyword>
<dbReference type="InterPro" id="IPR006665">
    <property type="entry name" value="OmpA-like"/>
</dbReference>
<keyword evidence="2 6" id="KW-0472">Membrane</keyword>
<feature type="domain" description="OmpA-like" evidence="9">
    <location>
        <begin position="61"/>
        <end position="177"/>
    </location>
</feature>
<evidence type="ECO:0000256" key="3">
    <source>
        <dbReference type="ARBA" id="ARBA00023139"/>
    </source>
</evidence>
<evidence type="ECO:0000256" key="2">
    <source>
        <dbReference type="ARBA" id="ARBA00023136"/>
    </source>
</evidence>
<evidence type="ECO:0000256" key="6">
    <source>
        <dbReference type="HAMAP-Rule" id="MF_02204"/>
    </source>
</evidence>
<dbReference type="InterPro" id="IPR006664">
    <property type="entry name" value="OMP_bac"/>
</dbReference>
<evidence type="ECO:0000256" key="8">
    <source>
        <dbReference type="SAM" id="SignalP"/>
    </source>
</evidence>
<reference evidence="10 11" key="1">
    <citation type="journal article" date="2013" name="Genome Announc.">
        <title>Genome Sequence of the Pyrene- and Fluoranthene-Degrading Bacterium Cycloclasticus sp. Strain PY97M.</title>
        <authorList>
            <person name="Cui Z."/>
            <person name="Xu G."/>
            <person name="Li Q."/>
            <person name="Gao W."/>
            <person name="Zheng L."/>
        </authorList>
    </citation>
    <scope>NUCLEOTIDE SEQUENCE [LARGE SCALE GENOMIC DNA]</scope>
    <source>
        <strain evidence="10 11">PY97M</strain>
    </source>
</reference>
<organism evidence="10 11">
    <name type="scientific">Cycloclasticus pugetii</name>
    <dbReference type="NCBI Taxonomy" id="34068"/>
    <lineage>
        <taxon>Bacteria</taxon>
        <taxon>Pseudomonadati</taxon>
        <taxon>Pseudomonadota</taxon>
        <taxon>Gammaproteobacteria</taxon>
        <taxon>Thiotrichales</taxon>
        <taxon>Piscirickettsiaceae</taxon>
        <taxon>Cycloclasticus</taxon>
    </lineage>
</organism>
<dbReference type="PANTHER" id="PTHR30329">
    <property type="entry name" value="STATOR ELEMENT OF FLAGELLAR MOTOR COMPLEX"/>
    <property type="match status" value="1"/>
</dbReference>
<evidence type="ECO:0000256" key="5">
    <source>
        <dbReference type="ARBA" id="ARBA00023288"/>
    </source>
</evidence>
<dbReference type="RefSeq" id="WP_016389856.1">
    <property type="nucleotide sequence ID" value="NZ_JARGOU010000042.1"/>
</dbReference>
<dbReference type="CDD" id="cd07185">
    <property type="entry name" value="OmpA_C-like"/>
    <property type="match status" value="1"/>
</dbReference>
<feature type="compositionally biased region" description="Low complexity" evidence="7">
    <location>
        <begin position="39"/>
        <end position="57"/>
    </location>
</feature>
<dbReference type="AlphaFoldDB" id="A0AB33Z5I9"/>
<dbReference type="GO" id="GO:0009279">
    <property type="term" value="C:cell outer membrane"/>
    <property type="evidence" value="ECO:0007669"/>
    <property type="project" value="UniProtKB-SubCell"/>
</dbReference>